<name>A0A418M277_9BACT</name>
<comment type="caution">
    <text evidence="2">The sequence shown here is derived from an EMBL/GenBank/DDBJ whole genome shotgun (WGS) entry which is preliminary data.</text>
</comment>
<dbReference type="OrthoDB" id="983149at2"/>
<dbReference type="RefSeq" id="WP_119670041.1">
    <property type="nucleotide sequence ID" value="NZ_QXED01000007.1"/>
</dbReference>
<dbReference type="AlphaFoldDB" id="A0A418M277"/>
<feature type="transmembrane region" description="Helical" evidence="1">
    <location>
        <begin position="82"/>
        <end position="100"/>
    </location>
</feature>
<gene>
    <name evidence="2" type="ORF">DYU11_22765</name>
</gene>
<reference evidence="2 3" key="1">
    <citation type="submission" date="2018-08" db="EMBL/GenBank/DDBJ databases">
        <title>Fibrisoma montanum sp. nov., isolated from Danxia mountain soil.</title>
        <authorList>
            <person name="Huang Y."/>
        </authorList>
    </citation>
    <scope>NUCLEOTIDE SEQUENCE [LARGE SCALE GENOMIC DNA]</scope>
    <source>
        <strain evidence="2 3">HYT19</strain>
    </source>
</reference>
<accession>A0A418M277</accession>
<keyword evidence="3" id="KW-1185">Reference proteome</keyword>
<keyword evidence="1" id="KW-1133">Transmembrane helix</keyword>
<keyword evidence="1" id="KW-0812">Transmembrane</keyword>
<organism evidence="2 3">
    <name type="scientific">Fibrisoma montanum</name>
    <dbReference type="NCBI Taxonomy" id="2305895"/>
    <lineage>
        <taxon>Bacteria</taxon>
        <taxon>Pseudomonadati</taxon>
        <taxon>Bacteroidota</taxon>
        <taxon>Cytophagia</taxon>
        <taxon>Cytophagales</taxon>
        <taxon>Spirosomataceae</taxon>
        <taxon>Fibrisoma</taxon>
    </lineage>
</organism>
<dbReference type="EMBL" id="QXED01000007">
    <property type="protein sequence ID" value="RIV19755.1"/>
    <property type="molecule type" value="Genomic_DNA"/>
</dbReference>
<dbReference type="Proteomes" id="UP000283523">
    <property type="component" value="Unassembled WGS sequence"/>
</dbReference>
<feature type="transmembrane region" description="Helical" evidence="1">
    <location>
        <begin position="150"/>
        <end position="168"/>
    </location>
</feature>
<evidence type="ECO:0000313" key="3">
    <source>
        <dbReference type="Proteomes" id="UP000283523"/>
    </source>
</evidence>
<sequence length="170" mass="18764">MGFQFTPRIKIGNVTIGRRGASVGTGVPGLRYRMDFKGSSGQQQPSEPVASAYGIKSVIIDLVLFVLASTVPFILGAIFGKILGYVACAVLLWVALQHFMKTGEYGQKQETVYVQDKRYKTGHRPNGTRLVKDESNFIEYDSQQLTLHRIVGTVQLLFTAAVALFIYVSK</sequence>
<evidence type="ECO:0000313" key="2">
    <source>
        <dbReference type="EMBL" id="RIV19755.1"/>
    </source>
</evidence>
<proteinExistence type="predicted"/>
<evidence type="ECO:0000256" key="1">
    <source>
        <dbReference type="SAM" id="Phobius"/>
    </source>
</evidence>
<protein>
    <submittedName>
        <fullName evidence="2">Uncharacterized protein</fullName>
    </submittedName>
</protein>
<keyword evidence="1" id="KW-0472">Membrane</keyword>